<reference evidence="1 2" key="3">
    <citation type="journal article" date="2022" name="Microbiol. Spectr.">
        <title>Folding features and dynamics of 3D genome architecture in plant fungal pathogens.</title>
        <authorList>
            <person name="Xia C."/>
        </authorList>
    </citation>
    <scope>NUCLEOTIDE SEQUENCE [LARGE SCALE GENOMIC DNA]</scope>
    <source>
        <strain evidence="1 2">93-210</strain>
    </source>
</reference>
<gene>
    <name evidence="1" type="ORF">MJO28_006664</name>
</gene>
<proteinExistence type="predicted"/>
<organism evidence="1 2">
    <name type="scientific">Puccinia striiformis f. sp. tritici</name>
    <dbReference type="NCBI Taxonomy" id="168172"/>
    <lineage>
        <taxon>Eukaryota</taxon>
        <taxon>Fungi</taxon>
        <taxon>Dikarya</taxon>
        <taxon>Basidiomycota</taxon>
        <taxon>Pucciniomycotina</taxon>
        <taxon>Pucciniomycetes</taxon>
        <taxon>Pucciniales</taxon>
        <taxon>Pucciniaceae</taxon>
        <taxon>Puccinia</taxon>
    </lineage>
</organism>
<reference evidence="2" key="1">
    <citation type="journal article" date="2018" name="BMC Genomics">
        <title>Genomic insights into host adaptation between the wheat stripe rust pathogen (Puccinia striiformis f. sp. tritici) and the barley stripe rust pathogen (Puccinia striiformis f. sp. hordei).</title>
        <authorList>
            <person name="Xia C."/>
            <person name="Wang M."/>
            <person name="Yin C."/>
            <person name="Cornejo O.E."/>
            <person name="Hulbert S.H."/>
            <person name="Chen X."/>
        </authorList>
    </citation>
    <scope>NUCLEOTIDE SEQUENCE [LARGE SCALE GENOMIC DNA]</scope>
    <source>
        <strain evidence="2">93-210</strain>
    </source>
</reference>
<comment type="caution">
    <text evidence="1">The sequence shown here is derived from an EMBL/GenBank/DDBJ whole genome shotgun (WGS) entry which is preliminary data.</text>
</comment>
<name>A0ACC0EJB8_9BASI</name>
<reference evidence="2" key="2">
    <citation type="journal article" date="2018" name="Mol. Plant Microbe Interact.">
        <title>Genome sequence resources for the wheat stripe rust pathogen (Puccinia striiformis f. sp. tritici) and the barley stripe rust pathogen (Puccinia striiformis f. sp. hordei).</title>
        <authorList>
            <person name="Xia C."/>
            <person name="Wang M."/>
            <person name="Yin C."/>
            <person name="Cornejo O.E."/>
            <person name="Hulbert S.H."/>
            <person name="Chen X."/>
        </authorList>
    </citation>
    <scope>NUCLEOTIDE SEQUENCE [LARGE SCALE GENOMIC DNA]</scope>
    <source>
        <strain evidence="2">93-210</strain>
    </source>
</reference>
<keyword evidence="2" id="KW-1185">Reference proteome</keyword>
<evidence type="ECO:0000313" key="2">
    <source>
        <dbReference type="Proteomes" id="UP001060170"/>
    </source>
</evidence>
<evidence type="ECO:0000313" key="1">
    <source>
        <dbReference type="EMBL" id="KAI7954117.1"/>
    </source>
</evidence>
<sequence>MTPQTKASRKSVFSDHPNNRLIRSISFVPILIKLNSYNLQPLFQQLNLSHPFQQSLSLCPRRLFARGFLGFNNLAKIPSNLKAKFSTYVFSLADGLKEKMIQRYDRDLSAEFQADAQKLTLLFNKRVIWTSNETIDKVLLSNRGMSFDEAIGV</sequence>
<accession>A0ACC0EJB8</accession>
<dbReference type="EMBL" id="CM045870">
    <property type="protein sequence ID" value="KAI7954117.1"/>
    <property type="molecule type" value="Genomic_DNA"/>
</dbReference>
<protein>
    <submittedName>
        <fullName evidence="1">Uncharacterized protein</fullName>
    </submittedName>
</protein>
<dbReference type="Proteomes" id="UP001060170">
    <property type="component" value="Chromosome 6"/>
</dbReference>